<keyword evidence="8" id="KW-1185">Reference proteome</keyword>
<name>A0A8B7CEH4_PHODC</name>
<evidence type="ECO:0000313" key="9">
    <source>
        <dbReference type="RefSeq" id="XP_008797553.1"/>
    </source>
</evidence>
<dbReference type="SMART" id="SM00774">
    <property type="entry name" value="WRKY"/>
    <property type="match status" value="1"/>
</dbReference>
<protein>
    <submittedName>
        <fullName evidence="9">Probable WRKY transcription factor 31</fullName>
    </submittedName>
</protein>
<dbReference type="Pfam" id="PF03106">
    <property type="entry name" value="WRKY"/>
    <property type="match status" value="1"/>
</dbReference>
<dbReference type="PROSITE" id="PS50811">
    <property type="entry name" value="WRKY"/>
    <property type="match status" value="1"/>
</dbReference>
<feature type="region of interest" description="Disordered" evidence="6">
    <location>
        <begin position="110"/>
        <end position="132"/>
    </location>
</feature>
<dbReference type="InterPro" id="IPR044810">
    <property type="entry name" value="WRKY_plant"/>
</dbReference>
<dbReference type="RefSeq" id="XP_008797553.1">
    <property type="nucleotide sequence ID" value="XM_008799331.3"/>
</dbReference>
<sequence>MDKGGGGLSLGTSSDSAGFKTGGVMDSFLGGGLKQKNGSMGSGHHFPMSLGFHEEPEGGENRRVVGEMDFFSDDRKERARPDSDLSVPKLCVKEEDLTINMGLHLLTTNTRSDQSTVDDGLSPNEEDKESKGELAAVRAELGRMNQENQRLKGMLVHATNNYNSLHMHFITLMQERNRRNGSPQSHEVSGDQMGDKRNEHEDAIAPRQFLDLGPVLLADEASHSTTEGGSRDRSASPPNNMEVMPIDDSLKKASNGKEIVRIDRERSDVRDIRPTFREECPADRGSEGWVPNKAPKLSPPKSTSDQQAQEASMRKARVSVRARSEAPMITDGCQWRKYGQKMAKGNPCPRAYYRCTMAAGCPVRKQVQRCAEDRSVLITTYEGNHNHPLPPAAMAMASTTSAAANMLLSGSMSSTDGLMNSNFLARTMLPCSSSMATISASAPFPTVTLDLTHPPDAKFQRPSTQFQVPFPNGAPGLGSTPHTSLPQVFGQTLFNQSKFSGSQMSAASDGDQFSHPKPQSLQPSSLADTVSAATAAITADPNFTAALAAAITSIIGGGGGGGSGSGAAQTSSNNNNTSDNKTGDK</sequence>
<dbReference type="InterPro" id="IPR003657">
    <property type="entry name" value="WRKY_dom"/>
</dbReference>
<accession>A0A8B7CEH4</accession>
<evidence type="ECO:0000256" key="6">
    <source>
        <dbReference type="SAM" id="MobiDB-lite"/>
    </source>
</evidence>
<feature type="domain" description="WRKY" evidence="7">
    <location>
        <begin position="324"/>
        <end position="390"/>
    </location>
</feature>
<dbReference type="InterPro" id="IPR036576">
    <property type="entry name" value="WRKY_dom_sf"/>
</dbReference>
<dbReference type="GO" id="GO:0043565">
    <property type="term" value="F:sequence-specific DNA binding"/>
    <property type="evidence" value="ECO:0007669"/>
    <property type="project" value="InterPro"/>
</dbReference>
<feature type="region of interest" description="Disordered" evidence="6">
    <location>
        <begin position="278"/>
        <end position="323"/>
    </location>
</feature>
<evidence type="ECO:0000313" key="8">
    <source>
        <dbReference type="Proteomes" id="UP000228380"/>
    </source>
</evidence>
<dbReference type="GO" id="GO:0005634">
    <property type="term" value="C:nucleus"/>
    <property type="evidence" value="ECO:0007669"/>
    <property type="project" value="UniProtKB-SubCell"/>
</dbReference>
<evidence type="ECO:0000256" key="3">
    <source>
        <dbReference type="ARBA" id="ARBA00023125"/>
    </source>
</evidence>
<gene>
    <name evidence="9" type="primary">LOC103712724</name>
</gene>
<dbReference type="OrthoDB" id="2020995at2759"/>
<evidence type="ECO:0000256" key="5">
    <source>
        <dbReference type="ARBA" id="ARBA00023242"/>
    </source>
</evidence>
<evidence type="ECO:0000256" key="1">
    <source>
        <dbReference type="ARBA" id="ARBA00004123"/>
    </source>
</evidence>
<feature type="region of interest" description="Disordered" evidence="6">
    <location>
        <begin position="500"/>
        <end position="524"/>
    </location>
</feature>
<dbReference type="PANTHER" id="PTHR31429:SF106">
    <property type="entry name" value="WRKY TRANSCRIPTION FACTOR 31-RELATED"/>
    <property type="match status" value="1"/>
</dbReference>
<feature type="region of interest" description="Disordered" evidence="6">
    <location>
        <begin position="177"/>
        <end position="197"/>
    </location>
</feature>
<dbReference type="Gene3D" id="2.20.25.80">
    <property type="entry name" value="WRKY domain"/>
    <property type="match status" value="1"/>
</dbReference>
<reference evidence="9" key="2">
    <citation type="submission" date="2025-08" db="UniProtKB">
        <authorList>
            <consortium name="RefSeq"/>
        </authorList>
    </citation>
    <scope>IDENTIFICATION</scope>
    <source>
        <tissue evidence="9">Young leaves</tissue>
    </source>
</reference>
<keyword evidence="3" id="KW-0238">DNA-binding</keyword>
<keyword evidence="2" id="KW-0805">Transcription regulation</keyword>
<dbReference type="SUPFAM" id="SSF118290">
    <property type="entry name" value="WRKY DNA-binding domain"/>
    <property type="match status" value="1"/>
</dbReference>
<dbReference type="GO" id="GO:0003700">
    <property type="term" value="F:DNA-binding transcription factor activity"/>
    <property type="evidence" value="ECO:0007669"/>
    <property type="project" value="InterPro"/>
</dbReference>
<proteinExistence type="predicted"/>
<evidence type="ECO:0000259" key="7">
    <source>
        <dbReference type="PROSITE" id="PS50811"/>
    </source>
</evidence>
<dbReference type="AlphaFoldDB" id="A0A8B7CEH4"/>
<evidence type="ECO:0000256" key="2">
    <source>
        <dbReference type="ARBA" id="ARBA00023015"/>
    </source>
</evidence>
<dbReference type="Proteomes" id="UP000228380">
    <property type="component" value="Chromosome 4"/>
</dbReference>
<keyword evidence="4" id="KW-0804">Transcription</keyword>
<feature type="compositionally biased region" description="Gly residues" evidence="6">
    <location>
        <begin position="555"/>
        <end position="565"/>
    </location>
</feature>
<keyword evidence="5" id="KW-0539">Nucleus</keyword>
<dbReference type="PANTHER" id="PTHR31429">
    <property type="entry name" value="WRKY TRANSCRIPTION FACTOR 36-RELATED"/>
    <property type="match status" value="1"/>
</dbReference>
<feature type="compositionally biased region" description="Low complexity" evidence="6">
    <location>
        <begin position="566"/>
        <end position="578"/>
    </location>
</feature>
<feature type="region of interest" description="Disordered" evidence="6">
    <location>
        <begin position="221"/>
        <end position="245"/>
    </location>
</feature>
<dbReference type="GeneID" id="103712724"/>
<organism evidence="8 9">
    <name type="scientific">Phoenix dactylifera</name>
    <name type="common">Date palm</name>
    <dbReference type="NCBI Taxonomy" id="42345"/>
    <lineage>
        <taxon>Eukaryota</taxon>
        <taxon>Viridiplantae</taxon>
        <taxon>Streptophyta</taxon>
        <taxon>Embryophyta</taxon>
        <taxon>Tracheophyta</taxon>
        <taxon>Spermatophyta</taxon>
        <taxon>Magnoliopsida</taxon>
        <taxon>Liliopsida</taxon>
        <taxon>Arecaceae</taxon>
        <taxon>Coryphoideae</taxon>
        <taxon>Phoeniceae</taxon>
        <taxon>Phoenix</taxon>
    </lineage>
</organism>
<dbReference type="KEGG" id="pda:103712724"/>
<feature type="region of interest" description="Disordered" evidence="6">
    <location>
        <begin position="554"/>
        <end position="585"/>
    </location>
</feature>
<dbReference type="FunFam" id="2.20.25.80:FF:000002">
    <property type="entry name" value="probable WRKY transcription factor 31"/>
    <property type="match status" value="1"/>
</dbReference>
<comment type="subcellular location">
    <subcellularLocation>
        <location evidence="1">Nucleus</location>
    </subcellularLocation>
</comment>
<reference evidence="8" key="1">
    <citation type="journal article" date="2019" name="Nat. Commun.">
        <title>Genome-wide association mapping of date palm fruit traits.</title>
        <authorList>
            <person name="Hazzouri K.M."/>
            <person name="Gros-Balthazard M."/>
            <person name="Flowers J.M."/>
            <person name="Copetti D."/>
            <person name="Lemansour A."/>
            <person name="Lebrun M."/>
            <person name="Masmoudi K."/>
            <person name="Ferrand S."/>
            <person name="Dhar M.I."/>
            <person name="Fresquez Z.A."/>
            <person name="Rosas U."/>
            <person name="Zhang J."/>
            <person name="Talag J."/>
            <person name="Lee S."/>
            <person name="Kudrna D."/>
            <person name="Powell R.F."/>
            <person name="Leitch I.J."/>
            <person name="Krueger R.R."/>
            <person name="Wing R.A."/>
            <person name="Amiri K.M.A."/>
            <person name="Purugganan M.D."/>
        </authorList>
    </citation>
    <scope>NUCLEOTIDE SEQUENCE [LARGE SCALE GENOMIC DNA]</scope>
    <source>
        <strain evidence="8">cv. Khalas</strain>
    </source>
</reference>
<evidence type="ECO:0000256" key="4">
    <source>
        <dbReference type="ARBA" id="ARBA00023163"/>
    </source>
</evidence>
<feature type="compositionally biased region" description="Polar residues" evidence="6">
    <location>
        <begin position="300"/>
        <end position="310"/>
    </location>
</feature>